<dbReference type="HOGENOM" id="CLU_043019_1_0_10"/>
<dbReference type="InterPro" id="IPR011990">
    <property type="entry name" value="TPR-like_helical_dom_sf"/>
</dbReference>
<dbReference type="Pfam" id="PF14559">
    <property type="entry name" value="TPR_19"/>
    <property type="match status" value="1"/>
</dbReference>
<gene>
    <name evidence="5" type="ordered locus">Lbys_0896</name>
</gene>
<evidence type="ECO:0000256" key="4">
    <source>
        <dbReference type="SAM" id="SignalP"/>
    </source>
</evidence>
<sequence length="468" mass="51328">MKRLVLSAFGAFMAVGAVAQDAVQEMTCKTLRDDVAKHIKNTENAKKSTKSATWLDLGSSYLTLAQSCPSDSSSAVKAEEAFKKALEVENAAGGKKAKDIEAKLKSPELASAYLMQGAGYYNSKNYKKAAEFFSKSSEISPKDTTAALYAGIAEQLLENNAGALKHLNNFIANGGKDASVFYSVAQIYKADKKFDEAVQVLQKGMEVNPTNSDLPNELINVYLQSNNIDKAISDLEGLVKKDPNNLTNMTNLGLIYDSKANDLGSKINKIDDQLRKFDTDKDEKKLMAEQDKLAAYDSEIANLNARIKKEPKNAASLKKRIAEVTADKLSIEKGVEELAGAIQAKKNEAAGATGLKAEKEQLAVQQKDAKSKAANYYQKVLEKDPNNFDVLYNLAVMNYNEGVEIKKVVDYMDIATYRREGKAVEEKACAQFAISKPYFERASKVKPDDDVVKESLNNVIKILEQCGK</sequence>
<dbReference type="Pfam" id="PF13431">
    <property type="entry name" value="TPR_17"/>
    <property type="match status" value="1"/>
</dbReference>
<dbReference type="PANTHER" id="PTHR45586">
    <property type="entry name" value="TPR REPEAT-CONTAINING PROTEIN PA4667"/>
    <property type="match status" value="1"/>
</dbReference>
<feature type="repeat" description="TPR" evidence="3">
    <location>
        <begin position="110"/>
        <end position="143"/>
    </location>
</feature>
<dbReference type="OrthoDB" id="739506at2"/>
<dbReference type="InterPro" id="IPR051012">
    <property type="entry name" value="CellSynth/LPSAsmb/PSIAsmb"/>
</dbReference>
<evidence type="ECO:0000256" key="2">
    <source>
        <dbReference type="ARBA" id="ARBA00022803"/>
    </source>
</evidence>
<keyword evidence="1" id="KW-0677">Repeat</keyword>
<dbReference type="RefSeq" id="WP_013407693.1">
    <property type="nucleotide sequence ID" value="NC_014655.1"/>
</dbReference>
<protein>
    <submittedName>
        <fullName evidence="5">Tetratricopeptide TPR_1 repeat-containing protein</fullName>
    </submittedName>
</protein>
<evidence type="ECO:0000313" key="5">
    <source>
        <dbReference type="EMBL" id="ADQ16642.1"/>
    </source>
</evidence>
<keyword evidence="6" id="KW-1185">Reference proteome</keyword>
<dbReference type="SMART" id="SM00028">
    <property type="entry name" value="TPR"/>
    <property type="match status" value="3"/>
</dbReference>
<name>E4RR47_LEAB4</name>
<feature type="signal peptide" evidence="4">
    <location>
        <begin position="1"/>
        <end position="19"/>
    </location>
</feature>
<reference evidence="5 6" key="2">
    <citation type="journal article" date="2011" name="Stand. Genomic Sci.">
        <title>Complete genome sequence of Leadbetterella byssophila type strain (4M15).</title>
        <authorList>
            <person name="Abt B."/>
            <person name="Teshima H."/>
            <person name="Lucas S."/>
            <person name="Lapidus A."/>
            <person name="Del Rio T.G."/>
            <person name="Nolan M."/>
            <person name="Tice H."/>
            <person name="Cheng J.F."/>
            <person name="Pitluck S."/>
            <person name="Liolios K."/>
            <person name="Pagani I."/>
            <person name="Ivanova N."/>
            <person name="Mavromatis K."/>
            <person name="Pati A."/>
            <person name="Tapia R."/>
            <person name="Han C."/>
            <person name="Goodwin L."/>
            <person name="Chen A."/>
            <person name="Palaniappan K."/>
            <person name="Land M."/>
            <person name="Hauser L."/>
            <person name="Chang Y.J."/>
            <person name="Jeffries C.D."/>
            <person name="Rohde M."/>
            <person name="Goker M."/>
            <person name="Tindall B.J."/>
            <person name="Detter J.C."/>
            <person name="Woyke T."/>
            <person name="Bristow J."/>
            <person name="Eisen J.A."/>
            <person name="Markowitz V."/>
            <person name="Hugenholtz P."/>
            <person name="Klenk H.P."/>
            <person name="Kyrpides N.C."/>
        </authorList>
    </citation>
    <scope>NUCLEOTIDE SEQUENCE [LARGE SCALE GENOMIC DNA]</scope>
    <source>
        <strain evidence="6">DSM 17132 / JCM 16389 / KACC 11308 / NBRC 106382 / 4M15</strain>
    </source>
</reference>
<evidence type="ECO:0000256" key="3">
    <source>
        <dbReference type="PROSITE-ProRule" id="PRU00339"/>
    </source>
</evidence>
<proteinExistence type="predicted"/>
<dbReference type="Gene3D" id="1.25.40.10">
    <property type="entry name" value="Tetratricopeptide repeat domain"/>
    <property type="match status" value="2"/>
</dbReference>
<dbReference type="PROSITE" id="PS50005">
    <property type="entry name" value="TPR"/>
    <property type="match status" value="2"/>
</dbReference>
<feature type="chain" id="PRO_5003188023" evidence="4">
    <location>
        <begin position="20"/>
        <end position="468"/>
    </location>
</feature>
<organism evidence="5 6">
    <name type="scientific">Leadbetterella byssophila (strain DSM 17132 / JCM 16389 / KACC 11308 / NBRC 106382 / 4M15)</name>
    <dbReference type="NCBI Taxonomy" id="649349"/>
    <lineage>
        <taxon>Bacteria</taxon>
        <taxon>Pseudomonadati</taxon>
        <taxon>Bacteroidota</taxon>
        <taxon>Cytophagia</taxon>
        <taxon>Cytophagales</taxon>
        <taxon>Leadbetterellaceae</taxon>
        <taxon>Leadbetterella</taxon>
    </lineage>
</organism>
<dbReference type="Pfam" id="PF13181">
    <property type="entry name" value="TPR_8"/>
    <property type="match status" value="1"/>
</dbReference>
<evidence type="ECO:0000313" key="6">
    <source>
        <dbReference type="Proteomes" id="UP000007435"/>
    </source>
</evidence>
<dbReference type="eggNOG" id="COG0457">
    <property type="taxonomic scope" value="Bacteria"/>
</dbReference>
<keyword evidence="4" id="KW-0732">Signal</keyword>
<accession>E4RR47</accession>
<dbReference type="SUPFAM" id="SSF48452">
    <property type="entry name" value="TPR-like"/>
    <property type="match status" value="2"/>
</dbReference>
<dbReference type="STRING" id="649349.Lbys_0896"/>
<dbReference type="AlphaFoldDB" id="E4RR47"/>
<evidence type="ECO:0000256" key="1">
    <source>
        <dbReference type="ARBA" id="ARBA00022737"/>
    </source>
</evidence>
<dbReference type="PANTHER" id="PTHR45586:SF1">
    <property type="entry name" value="LIPOPOLYSACCHARIDE ASSEMBLY PROTEIN B"/>
    <property type="match status" value="1"/>
</dbReference>
<dbReference type="KEGG" id="lby:Lbys_0896"/>
<dbReference type="Proteomes" id="UP000007435">
    <property type="component" value="Chromosome"/>
</dbReference>
<dbReference type="InterPro" id="IPR019734">
    <property type="entry name" value="TPR_rpt"/>
</dbReference>
<keyword evidence="2 3" id="KW-0802">TPR repeat</keyword>
<feature type="repeat" description="TPR" evidence="3">
    <location>
        <begin position="178"/>
        <end position="211"/>
    </location>
</feature>
<dbReference type="EMBL" id="CP002305">
    <property type="protein sequence ID" value="ADQ16642.1"/>
    <property type="molecule type" value="Genomic_DNA"/>
</dbReference>
<reference key="1">
    <citation type="submission" date="2010-11" db="EMBL/GenBank/DDBJ databases">
        <title>The complete genome of Leadbetterella byssophila DSM 17132.</title>
        <authorList>
            <consortium name="US DOE Joint Genome Institute (JGI-PGF)"/>
            <person name="Lucas S."/>
            <person name="Copeland A."/>
            <person name="Lapidus A."/>
            <person name="Glavina del Rio T."/>
            <person name="Dalin E."/>
            <person name="Tice H."/>
            <person name="Bruce D."/>
            <person name="Goodwin L."/>
            <person name="Pitluck S."/>
            <person name="Kyrpides N."/>
            <person name="Mavromatis K."/>
            <person name="Ivanova N."/>
            <person name="Teshima H."/>
            <person name="Brettin T."/>
            <person name="Detter J.C."/>
            <person name="Han C."/>
            <person name="Tapia R."/>
            <person name="Land M."/>
            <person name="Hauser L."/>
            <person name="Markowitz V."/>
            <person name="Cheng J.-F."/>
            <person name="Hugenholtz P."/>
            <person name="Woyke T."/>
            <person name="Wu D."/>
            <person name="Tindall B."/>
            <person name="Pomrenke H.G."/>
            <person name="Brambilla E."/>
            <person name="Klenk H.-P."/>
            <person name="Eisen J.A."/>
        </authorList>
    </citation>
    <scope>NUCLEOTIDE SEQUENCE [LARGE SCALE GENOMIC DNA]</scope>
    <source>
        <strain>DSM 17132</strain>
    </source>
</reference>